<comment type="caution">
    <text evidence="2">The sequence shown here is derived from an EMBL/GenBank/DDBJ whole genome shotgun (WGS) entry which is preliminary data.</text>
</comment>
<dbReference type="PANTHER" id="PTHR10334">
    <property type="entry name" value="CYSTEINE-RICH SECRETORY PROTEIN-RELATED"/>
    <property type="match status" value="1"/>
</dbReference>
<proteinExistence type="predicted"/>
<dbReference type="SUPFAM" id="SSF55797">
    <property type="entry name" value="PR-1-like"/>
    <property type="match status" value="1"/>
</dbReference>
<dbReference type="PRINTS" id="PR00837">
    <property type="entry name" value="V5TPXLIKE"/>
</dbReference>
<reference evidence="2 3" key="1">
    <citation type="submission" date="2023-03" db="EMBL/GenBank/DDBJ databases">
        <title>Genome sequence of Lichtheimia ornata CBS 291.66.</title>
        <authorList>
            <person name="Mohabir J.T."/>
            <person name="Shea T.P."/>
            <person name="Kurbessoian T."/>
            <person name="Berby B."/>
            <person name="Fontaine J."/>
            <person name="Livny J."/>
            <person name="Gnirke A."/>
            <person name="Stajich J.E."/>
            <person name="Cuomo C.A."/>
        </authorList>
    </citation>
    <scope>NUCLEOTIDE SEQUENCE [LARGE SCALE GENOMIC DNA]</scope>
    <source>
        <strain evidence="2">CBS 291.66</strain>
    </source>
</reference>
<dbReference type="InterPro" id="IPR035940">
    <property type="entry name" value="CAP_sf"/>
</dbReference>
<protein>
    <recommendedName>
        <fullName evidence="1">SCP domain-containing protein</fullName>
    </recommendedName>
</protein>
<evidence type="ECO:0000313" key="2">
    <source>
        <dbReference type="EMBL" id="KAJ8657021.1"/>
    </source>
</evidence>
<keyword evidence="3" id="KW-1185">Reference proteome</keyword>
<dbReference type="InterPro" id="IPR014044">
    <property type="entry name" value="CAP_dom"/>
</dbReference>
<feature type="domain" description="SCP" evidence="1">
    <location>
        <begin position="47"/>
        <end position="171"/>
    </location>
</feature>
<dbReference type="AlphaFoldDB" id="A0AAD7XY07"/>
<name>A0AAD7XY07_9FUNG</name>
<sequence length="185" mass="20523">MLPNFVQFLLVISTALFPVVWTLPLLNLEKLLGSSGGLLKANGVLPTNPDEVLATHNHFREIHGSPPLTWDDKLAAFALEWSNECVLKHSGGPYGENIAKGPTTWKESITDWYNEQSQYDFSNPGWTEETGHFSQLIWKSTSTVGCGAVYCPNLGGNYYTCEYFPRGNILSSTADQGKYFAQNVN</sequence>
<dbReference type="InterPro" id="IPR018244">
    <property type="entry name" value="Allrgn_V5/Tpx1_CS"/>
</dbReference>
<evidence type="ECO:0000313" key="3">
    <source>
        <dbReference type="Proteomes" id="UP001234581"/>
    </source>
</evidence>
<dbReference type="SMART" id="SM00198">
    <property type="entry name" value="SCP"/>
    <property type="match status" value="1"/>
</dbReference>
<evidence type="ECO:0000259" key="1">
    <source>
        <dbReference type="SMART" id="SM00198"/>
    </source>
</evidence>
<dbReference type="PROSITE" id="PS01009">
    <property type="entry name" value="CRISP_1"/>
    <property type="match status" value="1"/>
</dbReference>
<dbReference type="Gene3D" id="3.40.33.10">
    <property type="entry name" value="CAP"/>
    <property type="match status" value="1"/>
</dbReference>
<dbReference type="GO" id="GO:0005576">
    <property type="term" value="C:extracellular region"/>
    <property type="evidence" value="ECO:0007669"/>
    <property type="project" value="InterPro"/>
</dbReference>
<dbReference type="Pfam" id="PF00188">
    <property type="entry name" value="CAP"/>
    <property type="match status" value="1"/>
</dbReference>
<dbReference type="RefSeq" id="XP_058341934.1">
    <property type="nucleotide sequence ID" value="XM_058487373.1"/>
</dbReference>
<dbReference type="InterPro" id="IPR001283">
    <property type="entry name" value="CRISP-related"/>
</dbReference>
<dbReference type="Proteomes" id="UP001234581">
    <property type="component" value="Unassembled WGS sequence"/>
</dbReference>
<organism evidence="2 3">
    <name type="scientific">Lichtheimia ornata</name>
    <dbReference type="NCBI Taxonomy" id="688661"/>
    <lineage>
        <taxon>Eukaryota</taxon>
        <taxon>Fungi</taxon>
        <taxon>Fungi incertae sedis</taxon>
        <taxon>Mucoromycota</taxon>
        <taxon>Mucoromycotina</taxon>
        <taxon>Mucoromycetes</taxon>
        <taxon>Mucorales</taxon>
        <taxon>Lichtheimiaceae</taxon>
        <taxon>Lichtheimia</taxon>
    </lineage>
</organism>
<dbReference type="GeneID" id="83214764"/>
<accession>A0AAD7XY07</accession>
<dbReference type="EMBL" id="JARTCD010000035">
    <property type="protein sequence ID" value="KAJ8657021.1"/>
    <property type="molecule type" value="Genomic_DNA"/>
</dbReference>
<gene>
    <name evidence="2" type="ORF">O0I10_007355</name>
</gene>